<feature type="region of interest" description="Disordered" evidence="7">
    <location>
        <begin position="271"/>
        <end position="317"/>
    </location>
</feature>
<evidence type="ECO:0000256" key="6">
    <source>
        <dbReference type="RuleBase" id="RU367028"/>
    </source>
</evidence>
<evidence type="ECO:0000256" key="4">
    <source>
        <dbReference type="ARBA" id="ARBA00023163"/>
    </source>
</evidence>
<evidence type="ECO:0000313" key="10">
    <source>
        <dbReference type="Proteomes" id="UP001345219"/>
    </source>
</evidence>
<comment type="caution">
    <text evidence="9">The sequence shown here is derived from an EMBL/GenBank/DDBJ whole genome shotgun (WGS) entry which is preliminary data.</text>
</comment>
<accession>A0AAN7Q9M7</accession>
<evidence type="ECO:0000256" key="2">
    <source>
        <dbReference type="ARBA" id="ARBA00022491"/>
    </source>
</evidence>
<evidence type="ECO:0000256" key="7">
    <source>
        <dbReference type="SAM" id="MobiDB-lite"/>
    </source>
</evidence>
<comment type="function">
    <text evidence="6">Transcriptional repressor that regulates multiple aspects of plant growth and development.</text>
</comment>
<proteinExistence type="predicted"/>
<feature type="domain" description="OVATE" evidence="8">
    <location>
        <begin position="144"/>
        <end position="204"/>
    </location>
</feature>
<dbReference type="GO" id="GO:0005634">
    <property type="term" value="C:nucleus"/>
    <property type="evidence" value="ECO:0007669"/>
    <property type="project" value="UniProtKB-SubCell"/>
</dbReference>
<evidence type="ECO:0000313" key="9">
    <source>
        <dbReference type="EMBL" id="KAK4759590.1"/>
    </source>
</evidence>
<dbReference type="NCBIfam" id="TIGR01568">
    <property type="entry name" value="A_thal_3678"/>
    <property type="match status" value="1"/>
</dbReference>
<feature type="region of interest" description="Disordered" evidence="7">
    <location>
        <begin position="1"/>
        <end position="39"/>
    </location>
</feature>
<dbReference type="Pfam" id="PF04844">
    <property type="entry name" value="Ovate"/>
    <property type="match status" value="1"/>
</dbReference>
<organism evidence="9 10">
    <name type="scientific">Trapa incisa</name>
    <dbReference type="NCBI Taxonomy" id="236973"/>
    <lineage>
        <taxon>Eukaryota</taxon>
        <taxon>Viridiplantae</taxon>
        <taxon>Streptophyta</taxon>
        <taxon>Embryophyta</taxon>
        <taxon>Tracheophyta</taxon>
        <taxon>Spermatophyta</taxon>
        <taxon>Magnoliopsida</taxon>
        <taxon>eudicotyledons</taxon>
        <taxon>Gunneridae</taxon>
        <taxon>Pentapetalae</taxon>
        <taxon>rosids</taxon>
        <taxon>malvids</taxon>
        <taxon>Myrtales</taxon>
        <taxon>Lythraceae</taxon>
        <taxon>Trapa</taxon>
    </lineage>
</organism>
<reference evidence="9 10" key="1">
    <citation type="journal article" date="2023" name="Hortic Res">
        <title>Pangenome of water caltrop reveals structural variations and asymmetric subgenome divergence after allopolyploidization.</title>
        <authorList>
            <person name="Zhang X."/>
            <person name="Chen Y."/>
            <person name="Wang L."/>
            <person name="Yuan Y."/>
            <person name="Fang M."/>
            <person name="Shi L."/>
            <person name="Lu R."/>
            <person name="Comes H.P."/>
            <person name="Ma Y."/>
            <person name="Chen Y."/>
            <person name="Huang G."/>
            <person name="Zhou Y."/>
            <person name="Zheng Z."/>
            <person name="Qiu Y."/>
        </authorList>
    </citation>
    <scope>NUCLEOTIDE SEQUENCE [LARGE SCALE GENOMIC DNA]</scope>
    <source>
        <tissue evidence="9">Roots</tissue>
    </source>
</reference>
<comment type="subcellular location">
    <subcellularLocation>
        <location evidence="1 6">Nucleus</location>
    </subcellularLocation>
</comment>
<evidence type="ECO:0000256" key="5">
    <source>
        <dbReference type="ARBA" id="ARBA00023242"/>
    </source>
</evidence>
<dbReference type="GO" id="GO:0045892">
    <property type="term" value="P:negative regulation of DNA-templated transcription"/>
    <property type="evidence" value="ECO:0007669"/>
    <property type="project" value="UniProtKB-UniRule"/>
</dbReference>
<evidence type="ECO:0000256" key="3">
    <source>
        <dbReference type="ARBA" id="ARBA00023015"/>
    </source>
</evidence>
<gene>
    <name evidence="9" type="ORF">SAY87_022721</name>
</gene>
<dbReference type="InterPro" id="IPR006458">
    <property type="entry name" value="Ovate_C"/>
</dbReference>
<keyword evidence="4 6" id="KW-0804">Transcription</keyword>
<feature type="compositionally biased region" description="Basic and acidic residues" evidence="7">
    <location>
        <begin position="299"/>
        <end position="308"/>
    </location>
</feature>
<dbReference type="PANTHER" id="PTHR33057:SF98">
    <property type="entry name" value="TRANSCRIPTION REPRESSOR OFP18"/>
    <property type="match status" value="1"/>
</dbReference>
<dbReference type="PROSITE" id="PS51754">
    <property type="entry name" value="OVATE"/>
    <property type="match status" value="1"/>
</dbReference>
<name>A0AAN7Q9M7_9MYRT</name>
<dbReference type="InterPro" id="IPR038933">
    <property type="entry name" value="Ovate"/>
</dbReference>
<evidence type="ECO:0000256" key="1">
    <source>
        <dbReference type="ARBA" id="ARBA00004123"/>
    </source>
</evidence>
<dbReference type="EMBL" id="JAXIOK010000011">
    <property type="protein sequence ID" value="KAK4759590.1"/>
    <property type="molecule type" value="Genomic_DNA"/>
</dbReference>
<dbReference type="PANTHER" id="PTHR33057">
    <property type="entry name" value="TRANSCRIPTION REPRESSOR OFP7-RELATED"/>
    <property type="match status" value="1"/>
</dbReference>
<dbReference type="AlphaFoldDB" id="A0AAN7Q9M7"/>
<keyword evidence="2 6" id="KW-0678">Repressor</keyword>
<keyword evidence="5 6" id="KW-0539">Nucleus</keyword>
<sequence>MSIQNQGAGSRRMKFPSLSKNGPTRTEKPMTSQSRSSSWSWQAYCHRPKTLSFRGGGGGGEDFFRTVNSAFLHPSDAGEEEGYEEDDKGDINDQNSIEMVINGARTEGRLFFEPAGETSSVLAVELVDGTSGGELGEEGVAICVHVESRDPYRDFRMSMEEMVEAHSLTGKWDSLEDLLHCYLRVNDPGNHAYIFRAFVDLLLSSGSRPEAAPADCSGCGEPGDTAGVNPPTTSTPCSPLSFYTSSSSCRSSSDFHSTTPCCISIAGEAEENNSNKSNGSGGLNSRQGRRHQSSPLKAEQNRPERDDQISSSSTSSS</sequence>
<protein>
    <recommendedName>
        <fullName evidence="6">Transcription repressor</fullName>
    </recommendedName>
    <alternativeName>
        <fullName evidence="6">Ovate family protein</fullName>
    </alternativeName>
</protein>
<keyword evidence="3 6" id="KW-0805">Transcription regulation</keyword>
<dbReference type="Proteomes" id="UP001345219">
    <property type="component" value="Chromosome 17"/>
</dbReference>
<evidence type="ECO:0000259" key="8">
    <source>
        <dbReference type="PROSITE" id="PS51754"/>
    </source>
</evidence>
<keyword evidence="10" id="KW-1185">Reference proteome</keyword>